<dbReference type="InterPro" id="IPR013087">
    <property type="entry name" value="Znf_C2H2_type"/>
</dbReference>
<reference evidence="16" key="1">
    <citation type="submission" date="2016-06" db="UniProtKB">
        <authorList>
            <consortium name="WormBaseParasite"/>
        </authorList>
    </citation>
    <scope>IDENTIFICATION</scope>
</reference>
<keyword evidence="15" id="KW-1185">Reference proteome</keyword>
<evidence type="ECO:0000313" key="14">
    <source>
        <dbReference type="EMBL" id="VDK30417.1"/>
    </source>
</evidence>
<dbReference type="PROSITE" id="PS00028">
    <property type="entry name" value="ZINC_FINGER_C2H2_1"/>
    <property type="match status" value="3"/>
</dbReference>
<evidence type="ECO:0000313" key="15">
    <source>
        <dbReference type="Proteomes" id="UP000271098"/>
    </source>
</evidence>
<evidence type="ECO:0000256" key="9">
    <source>
        <dbReference type="ARBA" id="ARBA00023242"/>
    </source>
</evidence>
<keyword evidence="4" id="KW-0479">Metal-binding</keyword>
<dbReference type="SMART" id="SM00355">
    <property type="entry name" value="ZnF_C2H2"/>
    <property type="match status" value="3"/>
</dbReference>
<feature type="domain" description="C2H2-type" evidence="13">
    <location>
        <begin position="91"/>
        <end position="118"/>
    </location>
</feature>
<evidence type="ECO:0000256" key="10">
    <source>
        <dbReference type="ARBA" id="ARBA00023843"/>
    </source>
</evidence>
<comment type="function">
    <text evidence="11">Krueppel is a gap class segmentation protein.</text>
</comment>
<feature type="domain" description="C2H2-type" evidence="13">
    <location>
        <begin position="119"/>
        <end position="146"/>
    </location>
</feature>
<dbReference type="SUPFAM" id="SSF57667">
    <property type="entry name" value="beta-beta-alpha zinc fingers"/>
    <property type="match status" value="2"/>
</dbReference>
<evidence type="ECO:0000256" key="2">
    <source>
        <dbReference type="ARBA" id="ARBA00006991"/>
    </source>
</evidence>
<dbReference type="Proteomes" id="UP000271098">
    <property type="component" value="Unassembled WGS sequence"/>
</dbReference>
<dbReference type="PROSITE" id="PS50157">
    <property type="entry name" value="ZINC_FINGER_C2H2_2"/>
    <property type="match status" value="3"/>
</dbReference>
<organism evidence="16">
    <name type="scientific">Gongylonema pulchrum</name>
    <dbReference type="NCBI Taxonomy" id="637853"/>
    <lineage>
        <taxon>Eukaryota</taxon>
        <taxon>Metazoa</taxon>
        <taxon>Ecdysozoa</taxon>
        <taxon>Nematoda</taxon>
        <taxon>Chromadorea</taxon>
        <taxon>Rhabditida</taxon>
        <taxon>Spirurina</taxon>
        <taxon>Spiruromorpha</taxon>
        <taxon>Spiruroidea</taxon>
        <taxon>Gongylonematidae</taxon>
        <taxon>Gongylonema</taxon>
    </lineage>
</organism>
<dbReference type="Pfam" id="PF00096">
    <property type="entry name" value="zf-C2H2"/>
    <property type="match status" value="3"/>
</dbReference>
<dbReference type="AlphaFoldDB" id="A0A183CYN6"/>
<feature type="domain" description="C2H2-type" evidence="13">
    <location>
        <begin position="63"/>
        <end position="90"/>
    </location>
</feature>
<dbReference type="GO" id="GO:0000981">
    <property type="term" value="F:DNA-binding transcription factor activity, RNA polymerase II-specific"/>
    <property type="evidence" value="ECO:0007669"/>
    <property type="project" value="TreeGrafter"/>
</dbReference>
<evidence type="ECO:0000256" key="1">
    <source>
        <dbReference type="ARBA" id="ARBA00004123"/>
    </source>
</evidence>
<evidence type="ECO:0000259" key="13">
    <source>
        <dbReference type="PROSITE" id="PS50157"/>
    </source>
</evidence>
<evidence type="ECO:0000256" key="8">
    <source>
        <dbReference type="ARBA" id="ARBA00023125"/>
    </source>
</evidence>
<evidence type="ECO:0000256" key="12">
    <source>
        <dbReference type="PROSITE-ProRule" id="PRU00042"/>
    </source>
</evidence>
<dbReference type="GO" id="GO:0035282">
    <property type="term" value="P:segmentation"/>
    <property type="evidence" value="ECO:0007669"/>
    <property type="project" value="UniProtKB-KW"/>
</dbReference>
<keyword evidence="6 12" id="KW-0863">Zinc-finger</keyword>
<dbReference type="WBParaSite" id="GPUH_0000158101-mRNA-1">
    <property type="protein sequence ID" value="GPUH_0000158101-mRNA-1"/>
    <property type="gene ID" value="GPUH_0000158101"/>
</dbReference>
<proteinExistence type="inferred from homology"/>
<dbReference type="OrthoDB" id="427030at2759"/>
<reference evidence="14 15" key="2">
    <citation type="submission" date="2018-11" db="EMBL/GenBank/DDBJ databases">
        <authorList>
            <consortium name="Pathogen Informatics"/>
        </authorList>
    </citation>
    <scope>NUCLEOTIDE SEQUENCE [LARGE SCALE GENOMIC DNA]</scope>
</reference>
<dbReference type="GO" id="GO:0008270">
    <property type="term" value="F:zinc ion binding"/>
    <property type="evidence" value="ECO:0007669"/>
    <property type="project" value="UniProtKB-KW"/>
</dbReference>
<accession>A0A183CYN6</accession>
<dbReference type="PANTHER" id="PTHR23235">
    <property type="entry name" value="KRUEPPEL-LIKE TRANSCRIPTION FACTOR"/>
    <property type="match status" value="1"/>
</dbReference>
<keyword evidence="9" id="KW-0539">Nucleus</keyword>
<dbReference type="GO" id="GO:0005634">
    <property type="term" value="C:nucleus"/>
    <property type="evidence" value="ECO:0007669"/>
    <property type="project" value="UniProtKB-SubCell"/>
</dbReference>
<evidence type="ECO:0000256" key="7">
    <source>
        <dbReference type="ARBA" id="ARBA00022833"/>
    </source>
</evidence>
<protein>
    <recommendedName>
        <fullName evidence="10">Protein krueppel</fullName>
    </recommendedName>
</protein>
<dbReference type="EMBL" id="UYRT01001961">
    <property type="protein sequence ID" value="VDK30417.1"/>
    <property type="molecule type" value="Genomic_DNA"/>
</dbReference>
<keyword evidence="7" id="KW-0862">Zinc</keyword>
<evidence type="ECO:0000256" key="3">
    <source>
        <dbReference type="ARBA" id="ARBA00022492"/>
    </source>
</evidence>
<sequence length="160" mass="18282">MIQSAAPIATSYFQKGMRQHRLQQAKALNVLVTAKKKLAVADAHSLKQHLQTHMRIHTGEKPFKCHHCDSKFGRKENLRAHMQTHTGEKPFKCDLCSSSFGRKGHLQRHMQTHTGEKPFKCDHCDSNFGQKVNLQTHMRIHTDEKSSSAFVTKGWITEPL</sequence>
<dbReference type="FunFam" id="3.30.160.60:FF:000912">
    <property type="entry name" value="Zinc finger protein 660"/>
    <property type="match status" value="1"/>
</dbReference>
<dbReference type="FunFam" id="3.30.160.60:FF:001954">
    <property type="entry name" value="Zinc finger protein 787"/>
    <property type="match status" value="1"/>
</dbReference>
<keyword evidence="3" id="KW-0217">Developmental protein</keyword>
<evidence type="ECO:0000313" key="16">
    <source>
        <dbReference type="WBParaSite" id="GPUH_0000158101-mRNA-1"/>
    </source>
</evidence>
<evidence type="ECO:0000256" key="6">
    <source>
        <dbReference type="ARBA" id="ARBA00022771"/>
    </source>
</evidence>
<gene>
    <name evidence="14" type="ORF">GPUH_LOCUS1577</name>
</gene>
<dbReference type="PANTHER" id="PTHR23235:SF120">
    <property type="entry name" value="KRUPPEL-LIKE FACTOR 15"/>
    <property type="match status" value="1"/>
</dbReference>
<evidence type="ECO:0000256" key="5">
    <source>
        <dbReference type="ARBA" id="ARBA00022737"/>
    </source>
</evidence>
<evidence type="ECO:0000256" key="11">
    <source>
        <dbReference type="ARBA" id="ARBA00053345"/>
    </source>
</evidence>
<name>A0A183CYN6_9BILA</name>
<evidence type="ECO:0000256" key="4">
    <source>
        <dbReference type="ARBA" id="ARBA00022723"/>
    </source>
</evidence>
<comment type="similarity">
    <text evidence="2">Belongs to the krueppel C2H2-type zinc-finger protein family.</text>
</comment>
<dbReference type="GO" id="GO:0000978">
    <property type="term" value="F:RNA polymerase II cis-regulatory region sequence-specific DNA binding"/>
    <property type="evidence" value="ECO:0007669"/>
    <property type="project" value="TreeGrafter"/>
</dbReference>
<dbReference type="FunFam" id="3.30.160.60:FF:002319">
    <property type="entry name" value="Uncharacterized protein"/>
    <property type="match status" value="1"/>
</dbReference>
<keyword evidence="3" id="KW-0302">Gap protein</keyword>
<keyword evidence="8" id="KW-0238">DNA-binding</keyword>
<comment type="subcellular location">
    <subcellularLocation>
        <location evidence="1">Nucleus</location>
    </subcellularLocation>
</comment>
<dbReference type="InterPro" id="IPR036236">
    <property type="entry name" value="Znf_C2H2_sf"/>
</dbReference>
<dbReference type="Gene3D" id="3.30.160.60">
    <property type="entry name" value="Classic Zinc Finger"/>
    <property type="match status" value="4"/>
</dbReference>
<keyword evidence="5" id="KW-0677">Repeat</keyword>